<dbReference type="Gene3D" id="3.30.300.130">
    <property type="entry name" value="Fe-S cluster assembly (FSCA)"/>
    <property type="match status" value="1"/>
</dbReference>
<dbReference type="AlphaFoldDB" id="A0A2I8VI49"/>
<dbReference type="GeneID" id="35592010"/>
<accession>A0A2I8VI49</accession>
<dbReference type="InterPro" id="IPR002744">
    <property type="entry name" value="MIP18-like"/>
</dbReference>
<dbReference type="EMBL" id="CP026309">
    <property type="protein sequence ID" value="AUV81590.1"/>
    <property type="molecule type" value="Genomic_DNA"/>
</dbReference>
<protein>
    <submittedName>
        <fullName evidence="2">Metal-sulfur cluster biosynthetic enzyme</fullName>
    </submittedName>
</protein>
<dbReference type="InterPro" id="IPR034904">
    <property type="entry name" value="FSCA_dom_sf"/>
</dbReference>
<organism evidence="2 3">
    <name type="scientific">Salinigranum rubrum</name>
    <dbReference type="NCBI Taxonomy" id="755307"/>
    <lineage>
        <taxon>Archaea</taxon>
        <taxon>Methanobacteriati</taxon>
        <taxon>Methanobacteriota</taxon>
        <taxon>Stenosarchaea group</taxon>
        <taxon>Halobacteria</taxon>
        <taxon>Halobacteriales</taxon>
        <taxon>Haloferacaceae</taxon>
        <taxon>Salinigranum</taxon>
    </lineage>
</organism>
<proteinExistence type="predicted"/>
<reference evidence="2 3" key="1">
    <citation type="submission" date="2018-01" db="EMBL/GenBank/DDBJ databases">
        <title>Complete genome sequence of Salinigranum rubrum GX10T, an extremely halophilic archaeon isolated from a marine solar saltern.</title>
        <authorList>
            <person name="Han S."/>
        </authorList>
    </citation>
    <scope>NUCLEOTIDE SEQUENCE [LARGE SCALE GENOMIC DNA]</scope>
    <source>
        <strain evidence="2 3">GX10</strain>
    </source>
</reference>
<dbReference type="OrthoDB" id="37162at2157"/>
<evidence type="ECO:0000259" key="1">
    <source>
        <dbReference type="Pfam" id="PF01883"/>
    </source>
</evidence>
<dbReference type="SUPFAM" id="SSF117916">
    <property type="entry name" value="Fe-S cluster assembly (FSCA) domain-like"/>
    <property type="match status" value="1"/>
</dbReference>
<evidence type="ECO:0000313" key="3">
    <source>
        <dbReference type="Proteomes" id="UP000236584"/>
    </source>
</evidence>
<dbReference type="RefSeq" id="WP_103425278.1">
    <property type="nucleotide sequence ID" value="NZ_CP026309.1"/>
</dbReference>
<dbReference type="KEGG" id="srub:C2R22_07930"/>
<sequence>MPATPADVRARLDRVTDPELDESIVDLDYVDRIAIDETSVTVRFTLPTAWCSPAFAWMMATDARDELESIDGVDRAEIYLRDHMHQAEINEGVNARQSFEASFPDADGEVASVRATLDDKARLSRQYAAVETLLDAGVSSEQICELTPAGVAIDDDPRREGARASVYLAEGAFAVTVDARPLDRYLCKAREVGIVEGEDDRLFRTPEGDPIDPESFELVHRRGRLAQTNMTGQGGVCDALNESRRRKLDRDGPTVVDAD</sequence>
<dbReference type="Proteomes" id="UP000236584">
    <property type="component" value="Chromosome"/>
</dbReference>
<gene>
    <name evidence="2" type="ORF">C2R22_07930</name>
</gene>
<evidence type="ECO:0000313" key="2">
    <source>
        <dbReference type="EMBL" id="AUV81590.1"/>
    </source>
</evidence>
<name>A0A2I8VI49_9EURY</name>
<keyword evidence="3" id="KW-1185">Reference proteome</keyword>
<feature type="domain" description="MIP18 family-like" evidence="1">
    <location>
        <begin position="6"/>
        <end position="77"/>
    </location>
</feature>
<dbReference type="Pfam" id="PF01883">
    <property type="entry name" value="FeS_assembly_P"/>
    <property type="match status" value="1"/>
</dbReference>